<gene>
    <name evidence="3" type="ORF">CCAM_LOCUS30285</name>
</gene>
<evidence type="ECO:0000259" key="2">
    <source>
        <dbReference type="Pfam" id="PF07727"/>
    </source>
</evidence>
<dbReference type="Proteomes" id="UP000595140">
    <property type="component" value="Unassembled WGS sequence"/>
</dbReference>
<protein>
    <recommendedName>
        <fullName evidence="2">Reverse transcriptase Ty1/copia-type domain-containing protein</fullName>
    </recommendedName>
</protein>
<dbReference type="Pfam" id="PF07727">
    <property type="entry name" value="RVT_2"/>
    <property type="match status" value="1"/>
</dbReference>
<dbReference type="AlphaFoldDB" id="A0A484MJ13"/>
<feature type="domain" description="Reverse transcriptase Ty1/copia-type" evidence="2">
    <location>
        <begin position="127"/>
        <end position="266"/>
    </location>
</feature>
<keyword evidence="4" id="KW-1185">Reference proteome</keyword>
<dbReference type="EMBL" id="OOIL02003592">
    <property type="protein sequence ID" value="VFQ88509.1"/>
    <property type="molecule type" value="Genomic_DNA"/>
</dbReference>
<name>A0A484MJ13_9ASTE</name>
<accession>A0A484MJ13</accession>
<reference evidence="3 4" key="1">
    <citation type="submission" date="2018-04" db="EMBL/GenBank/DDBJ databases">
        <authorList>
            <person name="Vogel A."/>
        </authorList>
    </citation>
    <scope>NUCLEOTIDE SEQUENCE [LARGE SCALE GENOMIC DNA]</scope>
</reference>
<organism evidence="3 4">
    <name type="scientific">Cuscuta campestris</name>
    <dbReference type="NCBI Taxonomy" id="132261"/>
    <lineage>
        <taxon>Eukaryota</taxon>
        <taxon>Viridiplantae</taxon>
        <taxon>Streptophyta</taxon>
        <taxon>Embryophyta</taxon>
        <taxon>Tracheophyta</taxon>
        <taxon>Spermatophyta</taxon>
        <taxon>Magnoliopsida</taxon>
        <taxon>eudicotyledons</taxon>
        <taxon>Gunneridae</taxon>
        <taxon>Pentapetalae</taxon>
        <taxon>asterids</taxon>
        <taxon>lamiids</taxon>
        <taxon>Solanales</taxon>
        <taxon>Convolvulaceae</taxon>
        <taxon>Cuscuteae</taxon>
        <taxon>Cuscuta</taxon>
        <taxon>Cuscuta subgen. Grammica</taxon>
        <taxon>Cuscuta sect. Cleistogrammica</taxon>
    </lineage>
</organism>
<feature type="region of interest" description="Disordered" evidence="1">
    <location>
        <begin position="24"/>
        <end position="53"/>
    </location>
</feature>
<dbReference type="SUPFAM" id="SSF56672">
    <property type="entry name" value="DNA/RNA polymerases"/>
    <property type="match status" value="1"/>
</dbReference>
<evidence type="ECO:0000256" key="1">
    <source>
        <dbReference type="SAM" id="MobiDB-lite"/>
    </source>
</evidence>
<sequence length="277" mass="31706">MRSLLKQQGLWAPLTEKVELQVTPNESELQPQGGEDQHTTAETTISDVHPEARQRSIAIDRARRTGVKPPVRYEFEDMVTYALQVADEVEDEPSIDEPSTYKEAVSGSKCAKWLAAMREEMESLSENQTWELVTRPKERKIVTCKWLFKKKEGTIPGEGVRYKARLVARGFTQKEGVDYNEIFSPVVRHTSIRVLLAMVAHQDLELEQLDVKTAFLHGLLEDDIYMTQPEGFVVPDKENYVCKLKKSLYGLKQSPRQWYKSCEVEVRDSEVEGPSKC</sequence>
<dbReference type="InterPro" id="IPR013103">
    <property type="entry name" value="RVT_2"/>
</dbReference>
<dbReference type="InterPro" id="IPR043502">
    <property type="entry name" value="DNA/RNA_pol_sf"/>
</dbReference>
<proteinExistence type="predicted"/>
<evidence type="ECO:0000313" key="4">
    <source>
        <dbReference type="Proteomes" id="UP000595140"/>
    </source>
</evidence>
<dbReference type="OrthoDB" id="8048545at2759"/>
<evidence type="ECO:0000313" key="3">
    <source>
        <dbReference type="EMBL" id="VFQ88509.1"/>
    </source>
</evidence>